<accession>A0A3D9ZSW1</accession>
<comment type="caution">
    <text evidence="1">The sequence shown here is derived from an EMBL/GenBank/DDBJ whole genome shotgun (WGS) entry which is preliminary data.</text>
</comment>
<proteinExistence type="predicted"/>
<gene>
    <name evidence="1" type="ORF">DFJ67_5109</name>
</gene>
<organism evidence="1 2">
    <name type="scientific">Asanoa ferruginea</name>
    <dbReference type="NCBI Taxonomy" id="53367"/>
    <lineage>
        <taxon>Bacteria</taxon>
        <taxon>Bacillati</taxon>
        <taxon>Actinomycetota</taxon>
        <taxon>Actinomycetes</taxon>
        <taxon>Micromonosporales</taxon>
        <taxon>Micromonosporaceae</taxon>
        <taxon>Asanoa</taxon>
    </lineage>
</organism>
<sequence>MPRRLRFGAVSRRDGLQRPECGGSAIPSLHMATFRSASTLLSSDGTRTAGTAALFAEPSRKGGTPPWAGDFRVANDAGNGPKNAVGKTFTLELPDGSTGKVVVQSLKTGKGGVILALMGEDAPPF</sequence>
<evidence type="ECO:0000313" key="1">
    <source>
        <dbReference type="EMBL" id="REF99083.1"/>
    </source>
</evidence>
<evidence type="ECO:0000313" key="2">
    <source>
        <dbReference type="Proteomes" id="UP000256913"/>
    </source>
</evidence>
<dbReference type="AlphaFoldDB" id="A0A3D9ZSW1"/>
<dbReference type="Proteomes" id="UP000256913">
    <property type="component" value="Unassembled WGS sequence"/>
</dbReference>
<reference evidence="1 2" key="1">
    <citation type="submission" date="2018-08" db="EMBL/GenBank/DDBJ databases">
        <title>Sequencing the genomes of 1000 actinobacteria strains.</title>
        <authorList>
            <person name="Klenk H.-P."/>
        </authorList>
    </citation>
    <scope>NUCLEOTIDE SEQUENCE [LARGE SCALE GENOMIC DNA]</scope>
    <source>
        <strain evidence="1 2">DSM 44099</strain>
    </source>
</reference>
<dbReference type="EMBL" id="QUMQ01000001">
    <property type="protein sequence ID" value="REF99083.1"/>
    <property type="molecule type" value="Genomic_DNA"/>
</dbReference>
<keyword evidence="2" id="KW-1185">Reference proteome</keyword>
<protein>
    <submittedName>
        <fullName evidence="1">Uncharacterized protein</fullName>
    </submittedName>
</protein>
<name>A0A3D9ZSW1_9ACTN</name>